<feature type="binding site" evidence="5">
    <location>
        <position position="246"/>
    </location>
    <ligand>
        <name>S-adenosyl-L-methionine</name>
        <dbReference type="ChEBI" id="CHEBI:59789"/>
    </ligand>
</feature>
<dbReference type="RefSeq" id="WP_120334087.1">
    <property type="nucleotide sequence ID" value="NZ_MCAQ01000012.1"/>
</dbReference>
<feature type="active site" description="Nucleophile" evidence="5">
    <location>
        <position position="346"/>
    </location>
</feature>
<evidence type="ECO:0000313" key="7">
    <source>
        <dbReference type="EMBL" id="RKF36965.1"/>
    </source>
</evidence>
<dbReference type="PROSITE" id="PS51686">
    <property type="entry name" value="SAM_MT_RSMB_NOP"/>
    <property type="match status" value="1"/>
</dbReference>
<comment type="caution">
    <text evidence="5">Lacks conserved residue(s) required for the propagation of feature annotation.</text>
</comment>
<feature type="binding site" evidence="5">
    <location>
        <position position="293"/>
    </location>
    <ligand>
        <name>S-adenosyl-L-methionine</name>
        <dbReference type="ChEBI" id="CHEBI:59789"/>
    </ligand>
</feature>
<dbReference type="EMBL" id="MCAQ01000012">
    <property type="protein sequence ID" value="RKF36965.1"/>
    <property type="molecule type" value="Genomic_DNA"/>
</dbReference>
<comment type="caution">
    <text evidence="7">The sequence shown here is derived from an EMBL/GenBank/DDBJ whole genome shotgun (WGS) entry which is preliminary data.</text>
</comment>
<keyword evidence="3 5" id="KW-0949">S-adenosyl-L-methionine</keyword>
<dbReference type="PRINTS" id="PR02008">
    <property type="entry name" value="RCMTFAMILY"/>
</dbReference>
<dbReference type="InterPro" id="IPR001678">
    <property type="entry name" value="MeTrfase_RsmB-F_NOP2_dom"/>
</dbReference>
<organism evidence="7 8">
    <name type="scientific">Sphingobacterium siyangense</name>
    <dbReference type="NCBI Taxonomy" id="459529"/>
    <lineage>
        <taxon>Bacteria</taxon>
        <taxon>Pseudomonadati</taxon>
        <taxon>Bacteroidota</taxon>
        <taxon>Sphingobacteriia</taxon>
        <taxon>Sphingobacteriales</taxon>
        <taxon>Sphingobacteriaceae</taxon>
        <taxon>Sphingobacterium</taxon>
    </lineage>
</organism>
<dbReference type="Proteomes" id="UP000286402">
    <property type="component" value="Unassembled WGS sequence"/>
</dbReference>
<name>A0A420FVH5_9SPHI</name>
<keyword evidence="8" id="KW-1185">Reference proteome</keyword>
<sequence length="392" mass="44777">MAEFSERRVHQQIRNFERAMDGFEADQPFSRYLTTFFKLNKQMGSSDRKSTSRLCYNYFRLGMAASQLSQQRRLVLAEFLCEQESPLVALFEPSYSDKLHLPLKDKIAFLASEGIFKLNDLFPFADYISEEVDLVQFLESQLIQPNLYIRVKRGKTKIVCAILDNNQIPYSMIGDQTIALNNGTSLQRFDDVLDGIIEVQDLSSQRTLDYMEPAERESWWDACAASGGKSLLLMDACPTVNLLVSDVRMSILRNLDERFDRAGIKHYRKKILDLTKDSFAILGSERFDGVLLDAPCTGSGTWGRTPEMVRQFRAAKIAEFNALQKNIASNVVGHVKAGKPLIYITCSIFKAENEDVVNYIVDNFGFEIERMDYLKGYEEKADSMFVARLIKK</sequence>
<proteinExistence type="inferred from homology"/>
<evidence type="ECO:0000256" key="1">
    <source>
        <dbReference type="ARBA" id="ARBA00022603"/>
    </source>
</evidence>
<gene>
    <name evidence="7" type="ORF">BCY89_04725</name>
</gene>
<feature type="domain" description="SAM-dependent MTase RsmB/NOP-type" evidence="6">
    <location>
        <begin position="134"/>
        <end position="392"/>
    </location>
</feature>
<keyword evidence="1 5" id="KW-0489">Methyltransferase</keyword>
<keyword evidence="2 5" id="KW-0808">Transferase</keyword>
<keyword evidence="4 5" id="KW-0694">RNA-binding</keyword>
<dbReference type="PANTHER" id="PTHR22807:SF61">
    <property type="entry name" value="NOL1_NOP2_SUN FAMILY PROTEIN _ ANTITERMINATION NUSB DOMAIN-CONTAINING PROTEIN"/>
    <property type="match status" value="1"/>
</dbReference>
<dbReference type="PANTHER" id="PTHR22807">
    <property type="entry name" value="NOP2 YEAST -RELATED NOL1/NOP2/FMU SUN DOMAIN-CONTAINING"/>
    <property type="match status" value="1"/>
</dbReference>
<dbReference type="InterPro" id="IPR023267">
    <property type="entry name" value="RCMT"/>
</dbReference>
<dbReference type="InterPro" id="IPR029063">
    <property type="entry name" value="SAM-dependent_MTases_sf"/>
</dbReference>
<evidence type="ECO:0000256" key="3">
    <source>
        <dbReference type="ARBA" id="ARBA00022691"/>
    </source>
</evidence>
<dbReference type="GO" id="GO:0003723">
    <property type="term" value="F:RNA binding"/>
    <property type="evidence" value="ECO:0007669"/>
    <property type="project" value="UniProtKB-UniRule"/>
</dbReference>
<dbReference type="GO" id="GO:0070475">
    <property type="term" value="P:rRNA base methylation"/>
    <property type="evidence" value="ECO:0007669"/>
    <property type="project" value="TreeGrafter"/>
</dbReference>
<dbReference type="AlphaFoldDB" id="A0A420FVH5"/>
<dbReference type="SUPFAM" id="SSF53335">
    <property type="entry name" value="S-adenosyl-L-methionine-dependent methyltransferases"/>
    <property type="match status" value="1"/>
</dbReference>
<accession>A0A420FVH5</accession>
<dbReference type="GO" id="GO:0005829">
    <property type="term" value="C:cytosol"/>
    <property type="evidence" value="ECO:0007669"/>
    <property type="project" value="TreeGrafter"/>
</dbReference>
<protein>
    <submittedName>
        <fullName evidence="7">RNA methyltransferase</fullName>
    </submittedName>
</protein>
<evidence type="ECO:0000313" key="8">
    <source>
        <dbReference type="Proteomes" id="UP000286402"/>
    </source>
</evidence>
<evidence type="ECO:0000256" key="5">
    <source>
        <dbReference type="PROSITE-ProRule" id="PRU01023"/>
    </source>
</evidence>
<reference evidence="7 8" key="1">
    <citation type="submission" date="2016-07" db="EMBL/GenBank/DDBJ databases">
        <title>Genome analysis of Sphingobacterium siyangense T12B17.</title>
        <authorList>
            <person name="Xu D."/>
            <person name="Su Y."/>
            <person name="Zheng S."/>
        </authorList>
    </citation>
    <scope>NUCLEOTIDE SEQUENCE [LARGE SCALE GENOMIC DNA]</scope>
    <source>
        <strain evidence="7 8">T12B17</strain>
    </source>
</reference>
<feature type="binding site" evidence="5">
    <location>
        <position position="273"/>
    </location>
    <ligand>
        <name>S-adenosyl-L-methionine</name>
        <dbReference type="ChEBI" id="CHEBI:59789"/>
    </ligand>
</feature>
<evidence type="ECO:0000256" key="4">
    <source>
        <dbReference type="ARBA" id="ARBA00022884"/>
    </source>
</evidence>
<comment type="similarity">
    <text evidence="5">Belongs to the class I-like SAM-binding methyltransferase superfamily. RsmB/NOP family.</text>
</comment>
<dbReference type="InterPro" id="IPR049560">
    <property type="entry name" value="MeTrfase_RsmB-F_NOP2_cat"/>
</dbReference>
<dbReference type="Gene3D" id="3.40.50.150">
    <property type="entry name" value="Vaccinia Virus protein VP39"/>
    <property type="match status" value="1"/>
</dbReference>
<evidence type="ECO:0000256" key="2">
    <source>
        <dbReference type="ARBA" id="ARBA00022679"/>
    </source>
</evidence>
<evidence type="ECO:0000259" key="6">
    <source>
        <dbReference type="PROSITE" id="PS51686"/>
    </source>
</evidence>
<dbReference type="Pfam" id="PF01189">
    <property type="entry name" value="Methyltr_RsmB-F"/>
    <property type="match status" value="1"/>
</dbReference>
<dbReference type="GO" id="GO:0009383">
    <property type="term" value="F:rRNA (cytosine-C5-)-methyltransferase activity"/>
    <property type="evidence" value="ECO:0007669"/>
    <property type="project" value="TreeGrafter"/>
</dbReference>